<organism evidence="1 2">
    <name type="scientific">Cohnella lupini</name>
    <dbReference type="NCBI Taxonomy" id="1294267"/>
    <lineage>
        <taxon>Bacteria</taxon>
        <taxon>Bacillati</taxon>
        <taxon>Bacillota</taxon>
        <taxon>Bacilli</taxon>
        <taxon>Bacillales</taxon>
        <taxon>Paenibacillaceae</taxon>
        <taxon>Cohnella</taxon>
    </lineage>
</organism>
<reference evidence="1 2" key="1">
    <citation type="submission" date="2018-07" db="EMBL/GenBank/DDBJ databases">
        <title>Genomic Encyclopedia of Type Strains, Phase III (KMG-III): the genomes of soil and plant-associated and newly described type strains.</title>
        <authorList>
            <person name="Whitman W."/>
        </authorList>
    </citation>
    <scope>NUCLEOTIDE SEQUENCE [LARGE SCALE GENOMIC DNA]</scope>
    <source>
        <strain evidence="1 2">CECT 8236</strain>
    </source>
</reference>
<proteinExistence type="predicted"/>
<dbReference type="OrthoDB" id="370799at2"/>
<dbReference type="AlphaFoldDB" id="A0A3D9IQ12"/>
<protein>
    <submittedName>
        <fullName evidence="1">Uncharacterized protein</fullName>
    </submittedName>
</protein>
<evidence type="ECO:0000313" key="1">
    <source>
        <dbReference type="EMBL" id="RED63825.1"/>
    </source>
</evidence>
<keyword evidence="2" id="KW-1185">Reference proteome</keyword>
<gene>
    <name evidence="1" type="ORF">DFP95_10365</name>
</gene>
<evidence type="ECO:0000313" key="2">
    <source>
        <dbReference type="Proteomes" id="UP000256869"/>
    </source>
</evidence>
<dbReference type="RefSeq" id="WP_115991940.1">
    <property type="nucleotide sequence ID" value="NZ_QRDY01000003.1"/>
</dbReference>
<dbReference type="EMBL" id="QRDY01000003">
    <property type="protein sequence ID" value="RED63825.1"/>
    <property type="molecule type" value="Genomic_DNA"/>
</dbReference>
<comment type="caution">
    <text evidence="1">The sequence shown here is derived from an EMBL/GenBank/DDBJ whole genome shotgun (WGS) entry which is preliminary data.</text>
</comment>
<accession>A0A3D9IQ12</accession>
<dbReference type="Proteomes" id="UP000256869">
    <property type="component" value="Unassembled WGS sequence"/>
</dbReference>
<sequence>MEKALHAEHVTRIESADRQERLIFRLENRKRLPPLVPAQAWHPGLDEEIAAIPESLLADGHPDGAASARAWKAALHLWNDSLAAAHDLVEQLNTPTGAALHGIIHRREGDYDNAGYWFRLAGNHPAYHGLQARAAGFLRESTIPRGPLKEALDKIASQGSWNPYLFVSAVAILENHIGEDDARSLLEMLQQLELEAFMRFLEGRIAWNRKE</sequence>
<name>A0A3D9IQ12_9BACL</name>